<dbReference type="AlphaFoldDB" id="A0A1F8FMV7"/>
<dbReference type="EC" id="3.2.1.1" evidence="3"/>
<feature type="domain" description="Glycosyl hydrolase family 13 catalytic" evidence="4">
    <location>
        <begin position="24"/>
        <end position="433"/>
    </location>
</feature>
<comment type="caution">
    <text evidence="5">The sequence shown here is derived from an EMBL/GenBank/DDBJ whole genome shotgun (WGS) entry which is preliminary data.</text>
</comment>
<dbReference type="InterPro" id="IPR045857">
    <property type="entry name" value="O16G_dom_2"/>
</dbReference>
<proteinExistence type="inferred from homology"/>
<dbReference type="Pfam" id="PF00128">
    <property type="entry name" value="Alpha-amylase"/>
    <property type="match status" value="1"/>
</dbReference>
<dbReference type="PANTHER" id="PTHR10357">
    <property type="entry name" value="ALPHA-AMYLASE FAMILY MEMBER"/>
    <property type="match status" value="1"/>
</dbReference>
<organism evidence="5 6">
    <name type="scientific">Candidatus Yanofskybacteria bacterium RIFCSPHIGHO2_02_FULL_43_22</name>
    <dbReference type="NCBI Taxonomy" id="1802681"/>
    <lineage>
        <taxon>Bacteria</taxon>
        <taxon>Candidatus Yanofskyibacteriota</taxon>
    </lineage>
</organism>
<dbReference type="Gene3D" id="3.90.400.10">
    <property type="entry name" value="Oligo-1,6-glucosidase, Domain 2"/>
    <property type="match status" value="1"/>
</dbReference>
<reference evidence="5 6" key="1">
    <citation type="journal article" date="2016" name="Nat. Commun.">
        <title>Thousands of microbial genomes shed light on interconnected biogeochemical processes in an aquifer system.</title>
        <authorList>
            <person name="Anantharaman K."/>
            <person name="Brown C.T."/>
            <person name="Hug L.A."/>
            <person name="Sharon I."/>
            <person name="Castelle C.J."/>
            <person name="Probst A.J."/>
            <person name="Thomas B.C."/>
            <person name="Singh A."/>
            <person name="Wilkins M.J."/>
            <person name="Karaoz U."/>
            <person name="Brodie E.L."/>
            <person name="Williams K.H."/>
            <person name="Hubbard S.S."/>
            <person name="Banfield J.F."/>
        </authorList>
    </citation>
    <scope>NUCLEOTIDE SEQUENCE [LARGE SCALE GENOMIC DNA]</scope>
</reference>
<protein>
    <recommendedName>
        <fullName evidence="3">Alpha-amylase</fullName>
        <ecNumber evidence="3">3.2.1.1</ecNumber>
    </recommendedName>
</protein>
<dbReference type="InterPro" id="IPR006047">
    <property type="entry name" value="GH13_cat_dom"/>
</dbReference>
<dbReference type="SUPFAM" id="SSF51445">
    <property type="entry name" value="(Trans)glycosidases"/>
    <property type="match status" value="1"/>
</dbReference>
<dbReference type="GO" id="GO:0043169">
    <property type="term" value="F:cation binding"/>
    <property type="evidence" value="ECO:0007669"/>
    <property type="project" value="InterPro"/>
</dbReference>
<comment type="similarity">
    <text evidence="1 2">Belongs to the glycosyl hydrolase 13 family.</text>
</comment>
<dbReference type="EMBL" id="MGJV01000026">
    <property type="protein sequence ID" value="OGN14413.1"/>
    <property type="molecule type" value="Genomic_DNA"/>
</dbReference>
<dbReference type="GO" id="GO:0005975">
    <property type="term" value="P:carbohydrate metabolic process"/>
    <property type="evidence" value="ECO:0007669"/>
    <property type="project" value="InterPro"/>
</dbReference>
<evidence type="ECO:0000256" key="1">
    <source>
        <dbReference type="ARBA" id="ARBA00008061"/>
    </source>
</evidence>
<keyword evidence="3" id="KW-0119">Carbohydrate metabolism</keyword>
<dbReference type="PANTHER" id="PTHR10357:SF219">
    <property type="entry name" value="MALTOSE ALPHA-D-GLUCOSYLTRANSFERASE"/>
    <property type="match status" value="1"/>
</dbReference>
<keyword evidence="3" id="KW-0326">Glycosidase</keyword>
<comment type="catalytic activity">
    <reaction evidence="3">
        <text>Endohydrolysis of (1-&gt;4)-alpha-D-glucosidic linkages in polysaccharides containing three or more (1-&gt;4)-alpha-linked D-glucose units.</text>
        <dbReference type="EC" id="3.2.1.1"/>
    </reaction>
</comment>
<dbReference type="GO" id="GO:0004556">
    <property type="term" value="F:alpha-amylase activity"/>
    <property type="evidence" value="ECO:0007669"/>
    <property type="project" value="UniProtKB-UniRule"/>
</dbReference>
<evidence type="ECO:0000259" key="4">
    <source>
        <dbReference type="SMART" id="SM00642"/>
    </source>
</evidence>
<dbReference type="PRINTS" id="PR00110">
    <property type="entry name" value="ALPHAAMYLASE"/>
</dbReference>
<evidence type="ECO:0000313" key="5">
    <source>
        <dbReference type="EMBL" id="OGN14413.1"/>
    </source>
</evidence>
<evidence type="ECO:0000313" key="6">
    <source>
        <dbReference type="Proteomes" id="UP000176581"/>
    </source>
</evidence>
<evidence type="ECO:0000256" key="2">
    <source>
        <dbReference type="RuleBase" id="RU003615"/>
    </source>
</evidence>
<accession>A0A1F8FMV7</accession>
<dbReference type="Proteomes" id="UP000176581">
    <property type="component" value="Unassembled WGS sequence"/>
</dbReference>
<dbReference type="InterPro" id="IPR017853">
    <property type="entry name" value="GH"/>
</dbReference>
<evidence type="ECO:0000256" key="3">
    <source>
        <dbReference type="RuleBase" id="RU361134"/>
    </source>
</evidence>
<dbReference type="SMART" id="SM00642">
    <property type="entry name" value="Aamy"/>
    <property type="match status" value="1"/>
</dbReference>
<gene>
    <name evidence="5" type="ORF">A3J47_03165</name>
</gene>
<dbReference type="Gene3D" id="3.20.20.80">
    <property type="entry name" value="Glycosidases"/>
    <property type="match status" value="1"/>
</dbReference>
<dbReference type="InterPro" id="IPR006046">
    <property type="entry name" value="Alpha_amylase"/>
</dbReference>
<sequence>MVAYRRIKRDMKHDQWWKNAVIYETYVDKFAGNFKNFENKLDYLEDLGVDCIHVLPFFPSPGADDGYDITNYTDIRSELGTLKDAESFIKFASGRGIRIIIDLVLNHTSVHHPWFQEASSSAKNPKRNFYIWSKDGKEYADAYNPFSNFKEKNWVLDPVSGQYYYTTFLPEQADLNWNNPEVEKEILKIIDFWANMGVSGFRLDATSYLIKKEGTSGRHLPETHAILRRLRAHTDAINSEIMLLAEVHASLETVSAYFGDGDSGNECHMAYNFPFMHQVFLALARNDHSYLNSFIRTLPQIPDSSQWATFITSHDEITFTTMDAPERKEVLAFLSLENKSAFKQGKSISLRLASALKEDRDKIIKAYGMLLGSPGSPVIYYGEEIGMTNLNTAKPLRDTRRYLRGPFDWTKAESQIKDPNSILNTVKQLIRERIKNK</sequence>
<keyword evidence="3" id="KW-0378">Hydrolase</keyword>
<name>A0A1F8FMV7_9BACT</name>